<organism evidence="2 3">
    <name type="scientific">Flavimaribacter sediminis</name>
    <dbReference type="NCBI Taxonomy" id="2865987"/>
    <lineage>
        <taxon>Bacteria</taxon>
        <taxon>Pseudomonadati</taxon>
        <taxon>Pseudomonadota</taxon>
        <taxon>Alphaproteobacteria</taxon>
        <taxon>Hyphomicrobiales</taxon>
        <taxon>Rhizobiaceae</taxon>
        <taxon>Flavimaribacter</taxon>
    </lineage>
</organism>
<name>A0AAE3CZL9_9HYPH</name>
<keyword evidence="1" id="KW-0812">Transmembrane</keyword>
<evidence type="ECO:0000313" key="3">
    <source>
        <dbReference type="Proteomes" id="UP001196509"/>
    </source>
</evidence>
<proteinExistence type="predicted"/>
<dbReference type="AlphaFoldDB" id="A0AAE3CZL9"/>
<dbReference type="Proteomes" id="UP001196509">
    <property type="component" value="Unassembled WGS sequence"/>
</dbReference>
<reference evidence="2" key="1">
    <citation type="submission" date="2021-08" db="EMBL/GenBank/DDBJ databases">
        <title>Hoeflea bacterium WL0058 sp. nov., isolated from the sediment.</title>
        <authorList>
            <person name="Wang L."/>
            <person name="Zhang D."/>
        </authorList>
    </citation>
    <scope>NUCLEOTIDE SEQUENCE</scope>
    <source>
        <strain evidence="2">WL0058</strain>
    </source>
</reference>
<keyword evidence="1" id="KW-1133">Transmembrane helix</keyword>
<gene>
    <name evidence="2" type="ORF">K1W69_02775</name>
</gene>
<evidence type="ECO:0000256" key="1">
    <source>
        <dbReference type="SAM" id="Phobius"/>
    </source>
</evidence>
<sequence>MNVNATPSEDPARAALKKLLGGVAGSNTRMTRDGWRVLYAIGTPAKPVILEQLRSPKWAEYHRGPQARFLAVLLSILNEIDSDQCARELRRLRRSKLHSLHRRTVDLLASVVADRSYCFEKRGVQITISTKLKDPEKIAKMVSRWLHTPDARDLQKLTSIDVMPFHEDLDYLGYYRTEFSKILVTWPSKNIWYRSFFYRLNAETTLYHEIGHHVCGHLEGGQVEEQEKEAKGYASRMLRRAHPLLVALAFAVGVFVMPRKVWGFVRYKLTGKKND</sequence>
<feature type="transmembrane region" description="Helical" evidence="1">
    <location>
        <begin position="241"/>
        <end position="258"/>
    </location>
</feature>
<accession>A0AAE3CZL9</accession>
<keyword evidence="3" id="KW-1185">Reference proteome</keyword>
<protein>
    <submittedName>
        <fullName evidence="2">Uncharacterized protein</fullName>
    </submittedName>
</protein>
<keyword evidence="1" id="KW-0472">Membrane</keyword>
<comment type="caution">
    <text evidence="2">The sequence shown here is derived from an EMBL/GenBank/DDBJ whole genome shotgun (WGS) entry which is preliminary data.</text>
</comment>
<dbReference type="RefSeq" id="WP_220226804.1">
    <property type="nucleotide sequence ID" value="NZ_JAICBX010000001.1"/>
</dbReference>
<evidence type="ECO:0000313" key="2">
    <source>
        <dbReference type="EMBL" id="MBW8636097.1"/>
    </source>
</evidence>
<dbReference type="EMBL" id="JAICBX010000001">
    <property type="protein sequence ID" value="MBW8636097.1"/>
    <property type="molecule type" value="Genomic_DNA"/>
</dbReference>